<dbReference type="OrthoDB" id="6418227at2759"/>
<keyword evidence="3" id="KW-0732">Signal</keyword>
<protein>
    <submittedName>
        <fullName evidence="4">Immunoglobulin superfamily containing leucine-rich repeat protein</fullName>
    </submittedName>
</protein>
<dbReference type="PANTHER" id="PTHR24366">
    <property type="entry name" value="IG(IMMUNOGLOBULIN) AND LRR(LEUCINE RICH REPEAT) DOMAINS"/>
    <property type="match status" value="1"/>
</dbReference>
<dbReference type="PANTHER" id="PTHR24366:SF96">
    <property type="entry name" value="LEUCINE RICH REPEAT CONTAINING 53"/>
    <property type="match status" value="1"/>
</dbReference>
<dbReference type="SMART" id="SM00369">
    <property type="entry name" value="LRR_TYP"/>
    <property type="match status" value="3"/>
</dbReference>
<evidence type="ECO:0000256" key="3">
    <source>
        <dbReference type="SAM" id="SignalP"/>
    </source>
</evidence>
<dbReference type="Proteomes" id="UP000054359">
    <property type="component" value="Unassembled WGS sequence"/>
</dbReference>
<dbReference type="SUPFAM" id="SSF52058">
    <property type="entry name" value="L domain-like"/>
    <property type="match status" value="1"/>
</dbReference>
<keyword evidence="1" id="KW-0433">Leucine-rich repeat</keyword>
<accession>A0A087TMV5</accession>
<dbReference type="Gene3D" id="3.80.10.10">
    <property type="entry name" value="Ribonuclease Inhibitor"/>
    <property type="match status" value="1"/>
</dbReference>
<evidence type="ECO:0000256" key="2">
    <source>
        <dbReference type="ARBA" id="ARBA00022737"/>
    </source>
</evidence>
<dbReference type="InterPro" id="IPR001611">
    <property type="entry name" value="Leu-rich_rpt"/>
</dbReference>
<gene>
    <name evidence="4" type="ORF">X975_05429</name>
</gene>
<evidence type="ECO:0000313" key="5">
    <source>
        <dbReference type="Proteomes" id="UP000054359"/>
    </source>
</evidence>
<feature type="signal peptide" evidence="3">
    <location>
        <begin position="1"/>
        <end position="22"/>
    </location>
</feature>
<dbReference type="OMA" id="YRRITCD"/>
<dbReference type="Pfam" id="PF13855">
    <property type="entry name" value="LRR_8"/>
    <property type="match status" value="1"/>
</dbReference>
<dbReference type="InterPro" id="IPR032675">
    <property type="entry name" value="LRR_dom_sf"/>
</dbReference>
<dbReference type="STRING" id="407821.A0A087TMV5"/>
<evidence type="ECO:0000256" key="1">
    <source>
        <dbReference type="ARBA" id="ARBA00022614"/>
    </source>
</evidence>
<sequence>MMEFKIIIVLLAIYLTAIPASGLNYGCPSEDPDPCVCVEAYGKVFLRCTSLQNRQQLMNAFRVMSGYDVTQLEIENSNLTHIPHDLFRNSTVARLRVKNSMMFYLFDRDLQYSADSITEITLENIEFEGGLDWSVLENLEKLQILVVNGSDIEQIYYDASELKIPLESLFLSNNGIKFIYEYAFQNLKDLKILKLDNNLLSKLNRSMLPQPTSGVQFLDFSFNRLTSLPSDMFEGITELHTLILRGNVFNVLEKTYMEKVFPNLFYFDVEDNPLKCSCELSWILSEKRPYHVFGSCTHKK</sequence>
<feature type="chain" id="PRO_5001829781" evidence="3">
    <location>
        <begin position="23"/>
        <end position="300"/>
    </location>
</feature>
<dbReference type="AlphaFoldDB" id="A0A087TMV5"/>
<dbReference type="InterPro" id="IPR003591">
    <property type="entry name" value="Leu-rich_rpt_typical-subtyp"/>
</dbReference>
<feature type="non-terminal residue" evidence="4">
    <location>
        <position position="300"/>
    </location>
</feature>
<keyword evidence="5" id="KW-1185">Reference proteome</keyword>
<reference evidence="4 5" key="1">
    <citation type="submission" date="2013-11" db="EMBL/GenBank/DDBJ databases">
        <title>Genome sequencing of Stegodyphus mimosarum.</title>
        <authorList>
            <person name="Bechsgaard J."/>
        </authorList>
    </citation>
    <scope>NUCLEOTIDE SEQUENCE [LARGE SCALE GENOMIC DNA]</scope>
</reference>
<evidence type="ECO:0000313" key="4">
    <source>
        <dbReference type="EMBL" id="KFM66444.1"/>
    </source>
</evidence>
<proteinExistence type="predicted"/>
<dbReference type="EMBL" id="KK115957">
    <property type="protein sequence ID" value="KFM66444.1"/>
    <property type="molecule type" value="Genomic_DNA"/>
</dbReference>
<name>A0A087TMV5_STEMI</name>
<organism evidence="4 5">
    <name type="scientific">Stegodyphus mimosarum</name>
    <name type="common">African social velvet spider</name>
    <dbReference type="NCBI Taxonomy" id="407821"/>
    <lineage>
        <taxon>Eukaryota</taxon>
        <taxon>Metazoa</taxon>
        <taxon>Ecdysozoa</taxon>
        <taxon>Arthropoda</taxon>
        <taxon>Chelicerata</taxon>
        <taxon>Arachnida</taxon>
        <taxon>Araneae</taxon>
        <taxon>Araneomorphae</taxon>
        <taxon>Entelegynae</taxon>
        <taxon>Eresoidea</taxon>
        <taxon>Eresidae</taxon>
        <taxon>Stegodyphus</taxon>
    </lineage>
</organism>
<keyword evidence="2" id="KW-0677">Repeat</keyword>